<comment type="caution">
    <text evidence="1">The sequence shown here is derived from an EMBL/GenBank/DDBJ whole genome shotgun (WGS) entry which is preliminary data.</text>
</comment>
<gene>
    <name evidence="1" type="ORF">CHRY9390_03108</name>
</gene>
<evidence type="ECO:0000313" key="2">
    <source>
        <dbReference type="Proteomes" id="UP000662618"/>
    </source>
</evidence>
<protein>
    <submittedName>
        <fullName evidence="1">Uncharacterized protein</fullName>
    </submittedName>
</protein>
<sequence>MKNIFCILTFSLIHISSFGQVGIDTSTVKASAILEISNSTNRAVIFPQVALTGVAFISPITGGTPVDGMIVYNTGGTLEKGYYIWISNTWVPLADRDNTVKIGFYSFDNPTTPYIFMAGVANNIYTNIPTANYTQKINQIQGLSYSEPNFTVSEGSYLMSVELNVSTSLENVNTGMQTGRTHRHVYEVRLVDSANNQIGDSQNIVCISRTTARAHRIAFILPFKTVATTSLTPQLRRITGSTYGNALGGTGANNGQLSIAYGILEIKKL</sequence>
<name>A0A9N8MIH7_9FLAO</name>
<dbReference type="AlphaFoldDB" id="A0A9N8MIH7"/>
<dbReference type="RefSeq" id="WP_162089303.1">
    <property type="nucleotide sequence ID" value="NZ_CAJIMS010000001.1"/>
</dbReference>
<organism evidence="1 2">
    <name type="scientific">Chryseobacterium aquaeductus</name>
    <dbReference type="NCBI Taxonomy" id="2675056"/>
    <lineage>
        <taxon>Bacteria</taxon>
        <taxon>Pseudomonadati</taxon>
        <taxon>Bacteroidota</taxon>
        <taxon>Flavobacteriia</taxon>
        <taxon>Flavobacteriales</taxon>
        <taxon>Weeksellaceae</taxon>
        <taxon>Chryseobacterium group</taxon>
        <taxon>Chryseobacterium</taxon>
    </lineage>
</organism>
<reference evidence="1" key="1">
    <citation type="submission" date="2020-12" db="EMBL/GenBank/DDBJ databases">
        <authorList>
            <person name="Rodrigo-Torres L."/>
            <person name="Arahal R. D."/>
            <person name="Lucena T."/>
        </authorList>
    </citation>
    <scope>NUCLEOTIDE SEQUENCE</scope>
    <source>
        <strain evidence="1">CECT 9390</strain>
    </source>
</reference>
<accession>A0A9N8MIH7</accession>
<keyword evidence="2" id="KW-1185">Reference proteome</keyword>
<proteinExistence type="predicted"/>
<dbReference type="Proteomes" id="UP000662618">
    <property type="component" value="Unassembled WGS sequence"/>
</dbReference>
<evidence type="ECO:0000313" key="1">
    <source>
        <dbReference type="EMBL" id="CAD7816139.1"/>
    </source>
</evidence>
<dbReference type="EMBL" id="CAJIMS010000001">
    <property type="protein sequence ID" value="CAD7816139.1"/>
    <property type="molecule type" value="Genomic_DNA"/>
</dbReference>